<dbReference type="Proteomes" id="UP001500618">
    <property type="component" value="Unassembled WGS sequence"/>
</dbReference>
<dbReference type="SMART" id="SM00878">
    <property type="entry name" value="Biotin_carb_C"/>
    <property type="match status" value="1"/>
</dbReference>
<dbReference type="PANTHER" id="PTHR18866:SF33">
    <property type="entry name" value="METHYLCROTONOYL-COA CARBOXYLASE SUBUNIT ALPHA, MITOCHONDRIAL-RELATED"/>
    <property type="match status" value="1"/>
</dbReference>
<dbReference type="EMBL" id="BAAANY010000009">
    <property type="protein sequence ID" value="GAA1677697.1"/>
    <property type="molecule type" value="Genomic_DNA"/>
</dbReference>
<dbReference type="PROSITE" id="PS50975">
    <property type="entry name" value="ATP_GRASP"/>
    <property type="match status" value="1"/>
</dbReference>
<evidence type="ECO:0000256" key="6">
    <source>
        <dbReference type="PROSITE-ProRule" id="PRU00409"/>
    </source>
</evidence>
<dbReference type="SUPFAM" id="SSF52440">
    <property type="entry name" value="PreATP-grasp domain"/>
    <property type="match status" value="1"/>
</dbReference>
<dbReference type="SUPFAM" id="SSF51246">
    <property type="entry name" value="Rudiment single hybrid motif"/>
    <property type="match status" value="1"/>
</dbReference>
<dbReference type="PROSITE" id="PS50979">
    <property type="entry name" value="BC"/>
    <property type="match status" value="1"/>
</dbReference>
<accession>A0ABN2GVW4</accession>
<evidence type="ECO:0000259" key="7">
    <source>
        <dbReference type="PROSITE" id="PS50975"/>
    </source>
</evidence>
<dbReference type="Pfam" id="PF02785">
    <property type="entry name" value="Biotin_carb_C"/>
    <property type="match status" value="1"/>
</dbReference>
<keyword evidence="5" id="KW-0092">Biotin</keyword>
<dbReference type="InterPro" id="IPR005479">
    <property type="entry name" value="CPAse_ATP-bd"/>
</dbReference>
<dbReference type="Gene3D" id="3.30.470.20">
    <property type="entry name" value="ATP-grasp fold, B domain"/>
    <property type="match status" value="1"/>
</dbReference>
<dbReference type="PANTHER" id="PTHR18866">
    <property type="entry name" value="CARBOXYLASE:PYRUVATE/ACETYL-COA/PROPIONYL-COA CARBOXYLASE"/>
    <property type="match status" value="1"/>
</dbReference>
<dbReference type="Pfam" id="PF00289">
    <property type="entry name" value="Biotin_carb_N"/>
    <property type="match status" value="1"/>
</dbReference>
<dbReference type="EC" id="6.3.4.14" evidence="1"/>
<dbReference type="Pfam" id="PF02786">
    <property type="entry name" value="CPSase_L_D2"/>
    <property type="match status" value="1"/>
</dbReference>
<feature type="domain" description="ATP-grasp" evidence="7">
    <location>
        <begin position="119"/>
        <end position="312"/>
    </location>
</feature>
<dbReference type="InterPro" id="IPR011764">
    <property type="entry name" value="Biotin_carboxylation_dom"/>
</dbReference>
<gene>
    <name evidence="9" type="ORF">GCM10009765_28720</name>
</gene>
<protein>
    <recommendedName>
        <fullName evidence="1">biotin carboxylase</fullName>
        <ecNumber evidence="1">6.3.4.14</ecNumber>
    </recommendedName>
</protein>
<keyword evidence="3 6" id="KW-0547">Nucleotide-binding</keyword>
<evidence type="ECO:0000256" key="1">
    <source>
        <dbReference type="ARBA" id="ARBA00013263"/>
    </source>
</evidence>
<feature type="domain" description="Biotin carboxylation" evidence="8">
    <location>
        <begin position="1"/>
        <end position="435"/>
    </location>
</feature>
<proteinExistence type="predicted"/>
<dbReference type="InterPro" id="IPR005482">
    <property type="entry name" value="Biotin_COase_C"/>
</dbReference>
<organism evidence="9 10">
    <name type="scientific">Fodinicola feengrottensis</name>
    <dbReference type="NCBI Taxonomy" id="435914"/>
    <lineage>
        <taxon>Bacteria</taxon>
        <taxon>Bacillati</taxon>
        <taxon>Actinomycetota</taxon>
        <taxon>Actinomycetes</taxon>
        <taxon>Mycobacteriales</taxon>
        <taxon>Fodinicola</taxon>
    </lineage>
</organism>
<keyword evidence="2" id="KW-0436">Ligase</keyword>
<dbReference type="InterPro" id="IPR011761">
    <property type="entry name" value="ATP-grasp"/>
</dbReference>
<keyword evidence="4 6" id="KW-0067">ATP-binding</keyword>
<dbReference type="InterPro" id="IPR011054">
    <property type="entry name" value="Rudment_hybrid_motif"/>
</dbReference>
<evidence type="ECO:0000259" key="8">
    <source>
        <dbReference type="PROSITE" id="PS50979"/>
    </source>
</evidence>
<dbReference type="InterPro" id="IPR050856">
    <property type="entry name" value="Biotin_carboxylase_complex"/>
</dbReference>
<sequence length="435" mass="45893">MYGSVLIADRGALASRVIRTARRLGIRTFAVHIGADRGRPFVSEAHHAEQLKGEKPSAYSEIAQILEIARRHDVDAVHPGGSALAGDPDAAAAVIAAGHIWIGPSPGTLACTRDKVRLSQLVRDVGVPTPESVGPVSTVEDAAAGAEQIGYPVILKAVAGRNGVGIAVSEKPADLVRAYERVRAHLPAGDERILVQRHYPRVRSIEVQVLGLADGAVVALGERDCSVQRRFSPVFAESPAPGLRPVVREEITAAGLWAAEAVGFRGVGTAEFLLTGDEFFLCELTPHLTGFHPVTEQVFGIDLVEAQLRVAAGHLPGFDLGGLAPLGHAIGMRVLAEDPRRFSPEPGPIADWTAPRGDGVRVDAGYAPGSVISADDTTIGTISALGADRASAIVRARAAIGGFRLTGPRHTGPFFARLLENERFVLGRYDTTLLA</sequence>
<evidence type="ECO:0000313" key="9">
    <source>
        <dbReference type="EMBL" id="GAA1677697.1"/>
    </source>
</evidence>
<evidence type="ECO:0000256" key="2">
    <source>
        <dbReference type="ARBA" id="ARBA00022598"/>
    </source>
</evidence>
<name>A0ABN2GVW4_9ACTN</name>
<dbReference type="InterPro" id="IPR016185">
    <property type="entry name" value="PreATP-grasp_dom_sf"/>
</dbReference>
<evidence type="ECO:0000256" key="3">
    <source>
        <dbReference type="ARBA" id="ARBA00022741"/>
    </source>
</evidence>
<keyword evidence="10" id="KW-1185">Reference proteome</keyword>
<dbReference type="RefSeq" id="WP_344310585.1">
    <property type="nucleotide sequence ID" value="NZ_BAAANY010000009.1"/>
</dbReference>
<evidence type="ECO:0000256" key="4">
    <source>
        <dbReference type="ARBA" id="ARBA00022840"/>
    </source>
</evidence>
<evidence type="ECO:0000313" key="10">
    <source>
        <dbReference type="Proteomes" id="UP001500618"/>
    </source>
</evidence>
<evidence type="ECO:0000256" key="5">
    <source>
        <dbReference type="ARBA" id="ARBA00023267"/>
    </source>
</evidence>
<dbReference type="SUPFAM" id="SSF56059">
    <property type="entry name" value="Glutathione synthetase ATP-binding domain-like"/>
    <property type="match status" value="1"/>
</dbReference>
<dbReference type="InterPro" id="IPR005481">
    <property type="entry name" value="BC-like_N"/>
</dbReference>
<reference evidence="9 10" key="1">
    <citation type="journal article" date="2019" name="Int. J. Syst. Evol. Microbiol.">
        <title>The Global Catalogue of Microorganisms (GCM) 10K type strain sequencing project: providing services to taxonomists for standard genome sequencing and annotation.</title>
        <authorList>
            <consortium name="The Broad Institute Genomics Platform"/>
            <consortium name="The Broad Institute Genome Sequencing Center for Infectious Disease"/>
            <person name="Wu L."/>
            <person name="Ma J."/>
        </authorList>
    </citation>
    <scope>NUCLEOTIDE SEQUENCE [LARGE SCALE GENOMIC DNA]</scope>
    <source>
        <strain evidence="9 10">JCM 14718</strain>
    </source>
</reference>
<comment type="caution">
    <text evidence="9">The sequence shown here is derived from an EMBL/GenBank/DDBJ whole genome shotgun (WGS) entry which is preliminary data.</text>
</comment>